<evidence type="ECO:0000313" key="20">
    <source>
        <dbReference type="Proteomes" id="UP000347681"/>
    </source>
</evidence>
<evidence type="ECO:0000259" key="14">
    <source>
        <dbReference type="Pfam" id="PF07715"/>
    </source>
</evidence>
<evidence type="ECO:0000313" key="18">
    <source>
        <dbReference type="EMBL" id="TDA77171.1"/>
    </source>
</evidence>
<evidence type="ECO:0000256" key="6">
    <source>
        <dbReference type="ARBA" id="ARBA00023004"/>
    </source>
</evidence>
<feature type="domain" description="TonB-dependent receptor plug" evidence="14">
    <location>
        <begin position="200"/>
        <end position="304"/>
    </location>
</feature>
<evidence type="ECO:0000256" key="1">
    <source>
        <dbReference type="ARBA" id="ARBA00004571"/>
    </source>
</evidence>
<dbReference type="EMBL" id="CP046176">
    <property type="protein sequence ID" value="QJR75578.1"/>
    <property type="molecule type" value="Genomic_DNA"/>
</dbReference>
<dbReference type="PROSITE" id="PS52016">
    <property type="entry name" value="TONB_DEPENDENT_REC_3"/>
    <property type="match status" value="1"/>
</dbReference>
<dbReference type="Proteomes" id="UP000347681">
    <property type="component" value="Unassembled WGS sequence"/>
</dbReference>
<dbReference type="InterPro" id="IPR011662">
    <property type="entry name" value="Secretin/TonB_short_N"/>
</dbReference>
<dbReference type="GO" id="GO:0009279">
    <property type="term" value="C:cell outer membrane"/>
    <property type="evidence" value="ECO:0007669"/>
    <property type="project" value="UniProtKB-SubCell"/>
</dbReference>
<dbReference type="Gene3D" id="2.60.40.1120">
    <property type="entry name" value="Carboxypeptidase-like, regulatory domain"/>
    <property type="match status" value="1"/>
</dbReference>
<gene>
    <name evidence="18" type="ORF">E1I98_12910</name>
    <name evidence="15" type="ORF">F2Y61_03160</name>
    <name evidence="17" type="ORF">GKD17_03875</name>
    <name evidence="16" type="ORF">KSU80_04040</name>
</gene>
<dbReference type="Pfam" id="PF07715">
    <property type="entry name" value="Plug"/>
    <property type="match status" value="1"/>
</dbReference>
<dbReference type="EMBL" id="VVZB01000001">
    <property type="protein sequence ID" value="KAA5386819.1"/>
    <property type="molecule type" value="Genomic_DNA"/>
</dbReference>
<dbReference type="InterPro" id="IPR036942">
    <property type="entry name" value="Beta-barrel_TonB_sf"/>
</dbReference>
<dbReference type="Pfam" id="PF07660">
    <property type="entry name" value="STN"/>
    <property type="match status" value="1"/>
</dbReference>
<reference evidence="15 20" key="1">
    <citation type="journal article" date="2019" name="Nat. Med.">
        <title>A library of human gut bacterial isolates paired with longitudinal multiomics data enables mechanistic microbiome research.</title>
        <authorList>
            <person name="Poyet M."/>
            <person name="Groussin M."/>
            <person name="Gibbons S.M."/>
            <person name="Avila-Pacheco J."/>
            <person name="Jiang X."/>
            <person name="Kearney S.M."/>
            <person name="Perrotta A.R."/>
            <person name="Berdy B."/>
            <person name="Zhao S."/>
            <person name="Lieberman T.D."/>
            <person name="Swanson P.K."/>
            <person name="Smith M."/>
            <person name="Roesemann S."/>
            <person name="Alexander J.E."/>
            <person name="Rich S.A."/>
            <person name="Livny J."/>
            <person name="Vlamakis H."/>
            <person name="Clish C."/>
            <person name="Bullock K."/>
            <person name="Deik A."/>
            <person name="Scott J."/>
            <person name="Pierce K.A."/>
            <person name="Xavier R.J."/>
            <person name="Alm E.J."/>
        </authorList>
    </citation>
    <scope>NUCLEOTIDE SEQUENCE [LARGE SCALE GENOMIC DNA]</scope>
    <source>
        <strain evidence="15 20">BIOML-A5</strain>
    </source>
</reference>
<dbReference type="Proteomes" id="UP000294527">
    <property type="component" value="Unassembled WGS sequence"/>
</dbReference>
<reference evidence="16" key="4">
    <citation type="submission" date="2021-06" db="EMBL/GenBank/DDBJ databases">
        <title>Collection of gut derived symbiotic bacterial strains cultured from healthy donors.</title>
        <authorList>
            <person name="Lin H."/>
            <person name="Littmann E."/>
            <person name="Pamer E.G."/>
        </authorList>
    </citation>
    <scope>NUCLEOTIDE SEQUENCE</scope>
    <source>
        <strain evidence="16">MSK.5.10</strain>
    </source>
</reference>
<evidence type="ECO:0000259" key="13">
    <source>
        <dbReference type="Pfam" id="PF07660"/>
    </source>
</evidence>
<evidence type="ECO:0000256" key="2">
    <source>
        <dbReference type="ARBA" id="ARBA00022448"/>
    </source>
</evidence>
<comment type="subcellular location">
    <subcellularLocation>
        <location evidence="1 10">Cell outer membrane</location>
        <topology evidence="1 10">Multi-pass membrane protein</topology>
    </subcellularLocation>
</comment>
<dbReference type="InterPro" id="IPR012910">
    <property type="entry name" value="Plug_dom"/>
</dbReference>
<dbReference type="InterPro" id="IPR037066">
    <property type="entry name" value="Plug_dom_sf"/>
</dbReference>
<evidence type="ECO:0000256" key="10">
    <source>
        <dbReference type="PROSITE-ProRule" id="PRU01360"/>
    </source>
</evidence>
<dbReference type="KEGG" id="bdo:EL88_03100"/>
<keyword evidence="7 11" id="KW-0798">TonB box</keyword>
<dbReference type="GeneID" id="93445817"/>
<dbReference type="EMBL" id="SLTU01000001">
    <property type="protein sequence ID" value="TDA77171.1"/>
    <property type="molecule type" value="Genomic_DNA"/>
</dbReference>
<evidence type="ECO:0000259" key="12">
    <source>
        <dbReference type="Pfam" id="PF00593"/>
    </source>
</evidence>
<evidence type="ECO:0000313" key="15">
    <source>
        <dbReference type="EMBL" id="KAA5386819.1"/>
    </source>
</evidence>
<dbReference type="SUPFAM" id="SSF56935">
    <property type="entry name" value="Porins"/>
    <property type="match status" value="1"/>
</dbReference>
<dbReference type="InterPro" id="IPR039426">
    <property type="entry name" value="TonB-dep_rcpt-like"/>
</dbReference>
<organism evidence="18 19">
    <name type="scientific">Phocaeicola dorei</name>
    <dbReference type="NCBI Taxonomy" id="357276"/>
    <lineage>
        <taxon>Bacteria</taxon>
        <taxon>Pseudomonadati</taxon>
        <taxon>Bacteroidota</taxon>
        <taxon>Bacteroidia</taxon>
        <taxon>Bacteroidales</taxon>
        <taxon>Bacteroidaceae</taxon>
        <taxon>Phocaeicola</taxon>
    </lineage>
</organism>
<evidence type="ECO:0000313" key="19">
    <source>
        <dbReference type="Proteomes" id="UP000294527"/>
    </source>
</evidence>
<dbReference type="Gene3D" id="2.40.170.20">
    <property type="entry name" value="TonB-dependent receptor, beta-barrel domain"/>
    <property type="match status" value="1"/>
</dbReference>
<evidence type="ECO:0000256" key="3">
    <source>
        <dbReference type="ARBA" id="ARBA00022452"/>
    </source>
</evidence>
<evidence type="ECO:0000256" key="4">
    <source>
        <dbReference type="ARBA" id="ARBA00022496"/>
    </source>
</evidence>
<keyword evidence="4" id="KW-0406">Ion transport</keyword>
<dbReference type="Gene3D" id="2.170.130.10">
    <property type="entry name" value="TonB-dependent receptor, plug domain"/>
    <property type="match status" value="1"/>
</dbReference>
<reference evidence="17 21" key="3">
    <citation type="submission" date="2019-11" db="EMBL/GenBank/DDBJ databases">
        <title>Complete genome sequence of Bacteroides dorei DSM 17855.</title>
        <authorList>
            <person name="Russell J.T."/>
        </authorList>
    </citation>
    <scope>NUCLEOTIDE SEQUENCE [LARGE SCALE GENOMIC DNA]</scope>
    <source>
        <strain evidence="17 21">DSM 17855</strain>
    </source>
</reference>
<keyword evidence="5 10" id="KW-0812">Transmembrane</keyword>
<evidence type="ECO:0000256" key="7">
    <source>
        <dbReference type="ARBA" id="ARBA00023077"/>
    </source>
</evidence>
<evidence type="ECO:0000256" key="8">
    <source>
        <dbReference type="ARBA" id="ARBA00023136"/>
    </source>
</evidence>
<feature type="domain" description="Secretin/TonB short N-terminal" evidence="13">
    <location>
        <begin position="48"/>
        <end position="96"/>
    </location>
</feature>
<comment type="similarity">
    <text evidence="10 11">Belongs to the TonB-dependent receptor family.</text>
</comment>
<proteinExistence type="inferred from homology"/>
<dbReference type="NCBIfam" id="TIGR04056">
    <property type="entry name" value="OMP_RagA_SusC"/>
    <property type="match status" value="1"/>
</dbReference>
<sequence length="1068" mass="119128">MNYKRRAILMVGAVLCLNLSVYSQLISLKMNDVSVKKAMMELQTKSGFSFVYIAGDLDIRKMVTIDANQLDEAINQILKGQNVSYEIQGKNIVIKRIQELKVANEQKIKISGIVKDVNGAPVVGATVKEKGTSNGTITDIDGIFMLEVQENALLDISYIGFKSQQLKVQKGGKALSVILKEDSELLDEVVVIGYGTQRKGEVASSIATVKSENFLKVPSPDAAQMIRGQVPGLAVITPDANPLSSSQLSLRGITTLGQNTTPLILIDGIPGALNSVSPDEIAQIDVLKDGSAAAIYGTRGTNGVILITTKHVNGEMPTTVDVNAYISIQQIVKKLPMMTAGQYREKVAQGGYGGATDYGGDVDWLDEITRTPISQVYNVSLRGGSQTTNYLASLEYRSLEGIIQRSDNQIIYPRIEVTHRMFNDKLRINAGLNGSLKKYFDGADGGGYKTDVYAGAIQFNPTDPVRDENGNWKERPINDYLNPLALLWETEGENKETALRMFANLAFTPIAGLNIKYTASKNIFNQIRGYYETKQHSSTTKNGKNGYASRGTQSTYETLSELTVQYNKTLFKDHNFTLLGGYSWMKSGYEDYWMQNWDFPSDDYTYNNMSEGQALRDGKANEDSEKRENLLIAYFARLNYNYKGKYILSASIRQEGSTKFGKNYKWGTFPAVSVAWNIVEENFLKDVSSLSALKIRAGFGITGTEPYSPYMSLRSINFNDYAYYDGTWIKSVHPSSNTNPDLRWEKKEELNVGLDVGFFDNRLTGSIDFYRRTTKDLIWEYNVPSPPYLFPTIQANGGSIRNTGVEVSIQVTPVSTKDFQWVTNINYSSNANKLVTLSGKFVASTYLDTGTTGSPMWQATHRIQEGQPFGNFWGYKSIDIDDDGHWIIEGEDGTPKSINDALPSDKKVLGNGLPKHYVNWNNTFGYKNFDLSLTMRGAFGFQIWNSAAAFHGVPAMFTAGWNVMEKAFDPVFGKRPLAVDQPLAYVSYHIENGDYWKIDNLTLGYTWNTRWNWLKNIRFFGSVSNLAVITGYSGIDPETPVNGMYPGIDNRYRYPSARTYTIGMSFKF</sequence>
<dbReference type="InterPro" id="IPR000531">
    <property type="entry name" value="Beta-barrel_TonB"/>
</dbReference>
<keyword evidence="8 10" id="KW-0472">Membrane</keyword>
<name>A0A4R4GK26_9BACT</name>
<feature type="domain" description="TonB-dependent receptor-like beta-barrel" evidence="12">
    <location>
        <begin position="470"/>
        <end position="1026"/>
    </location>
</feature>
<evidence type="ECO:0000256" key="9">
    <source>
        <dbReference type="ARBA" id="ARBA00023237"/>
    </source>
</evidence>
<evidence type="ECO:0000313" key="21">
    <source>
        <dbReference type="Proteomes" id="UP000500949"/>
    </source>
</evidence>
<dbReference type="AlphaFoldDB" id="A0A4R4GK26"/>
<dbReference type="RefSeq" id="WP_007836712.1">
    <property type="nucleotide sequence ID" value="NZ_BQOA01000001.1"/>
</dbReference>
<dbReference type="GO" id="GO:0006826">
    <property type="term" value="P:iron ion transport"/>
    <property type="evidence" value="ECO:0007669"/>
    <property type="project" value="UniProtKB-KW"/>
</dbReference>
<evidence type="ECO:0000313" key="16">
    <source>
        <dbReference type="EMBL" id="MBV3122356.1"/>
    </source>
</evidence>
<dbReference type="EMBL" id="JAHOAX010000003">
    <property type="protein sequence ID" value="MBV3122356.1"/>
    <property type="molecule type" value="Genomic_DNA"/>
</dbReference>
<evidence type="ECO:0000313" key="17">
    <source>
        <dbReference type="EMBL" id="QJR75578.1"/>
    </source>
</evidence>
<keyword evidence="9 10" id="KW-0998">Cell outer membrane</keyword>
<dbReference type="NCBIfam" id="TIGR04057">
    <property type="entry name" value="SusC_RagA_signa"/>
    <property type="match status" value="1"/>
</dbReference>
<keyword evidence="2 10" id="KW-0813">Transport</keyword>
<keyword evidence="3 10" id="KW-1134">Transmembrane beta strand</keyword>
<evidence type="ECO:0000256" key="5">
    <source>
        <dbReference type="ARBA" id="ARBA00022692"/>
    </source>
</evidence>
<dbReference type="InterPro" id="IPR023997">
    <property type="entry name" value="TonB-dep_OMP_SusC/RagA_CS"/>
</dbReference>
<dbReference type="InterPro" id="IPR023996">
    <property type="entry name" value="TonB-dep_OMP_SusC/RagA"/>
</dbReference>
<evidence type="ECO:0000256" key="11">
    <source>
        <dbReference type="RuleBase" id="RU003357"/>
    </source>
</evidence>
<dbReference type="InterPro" id="IPR008969">
    <property type="entry name" value="CarboxyPept-like_regulatory"/>
</dbReference>
<protein>
    <submittedName>
        <fullName evidence="18">SusC/RagA family TonB-linked outer membrane protein</fullName>
    </submittedName>
</protein>
<keyword evidence="4" id="KW-0410">Iron transport</keyword>
<dbReference type="SUPFAM" id="SSF49464">
    <property type="entry name" value="Carboxypeptidase regulatory domain-like"/>
    <property type="match status" value="1"/>
</dbReference>
<keyword evidence="6" id="KW-0408">Iron</keyword>
<dbReference type="Proteomes" id="UP000777173">
    <property type="component" value="Unassembled WGS sequence"/>
</dbReference>
<dbReference type="Pfam" id="PF00593">
    <property type="entry name" value="TonB_dep_Rec_b-barrel"/>
    <property type="match status" value="1"/>
</dbReference>
<accession>A0A4R4GK26</accession>
<reference evidence="18 19" key="2">
    <citation type="journal article" date="2019" name="Nat. Microbiol.">
        <title>Genomic variation and strain-specific functional adaptation in the human gut microbiome during early life.</title>
        <authorList>
            <person name="Vatanen T."/>
            <person name="Plichta D.R."/>
            <person name="Somani J."/>
            <person name="Munch P.C."/>
            <person name="Arthur T.D."/>
            <person name="Hall A.B."/>
            <person name="Rudolf S."/>
            <person name="Oakeley E.J."/>
            <person name="Ke X."/>
            <person name="Young R.A."/>
            <person name="Haiser H.J."/>
            <person name="Kolde R."/>
            <person name="Yassour M."/>
            <person name="Luopajarvi K."/>
            <person name="Siljander H."/>
            <person name="Virtanen S.M."/>
            <person name="Ilonen J."/>
            <person name="Uibo R."/>
            <person name="Tillmann V."/>
            <person name="Mokurov S."/>
            <person name="Dorshakova N."/>
            <person name="Porter J.A."/>
            <person name="McHardy A.C."/>
            <person name="Lahdesmaki H."/>
            <person name="Vlamakis H."/>
            <person name="Huttenhower C."/>
            <person name="Knip M."/>
            <person name="Xavier R.J."/>
        </authorList>
    </citation>
    <scope>NUCLEOTIDE SEQUENCE [LARGE SCALE GENOMIC DNA]</scope>
    <source>
        <strain evidence="18 19">RJX1047</strain>
    </source>
</reference>
<dbReference type="Proteomes" id="UP000500949">
    <property type="component" value="Chromosome"/>
</dbReference>
<dbReference type="Pfam" id="PF13715">
    <property type="entry name" value="CarbopepD_reg_2"/>
    <property type="match status" value="1"/>
</dbReference>